<sequence>MRPFIDSFALTLESPRPCSRRDPRLIRRLCSRCCPRGRWSDWSIIRRAAEPPPSSPLFKSRRVGTFKSRNSSRSGGLGLANSFLQLHWNAKWDRTCAWPSSLAEAGALPAARVDFPNVGLRALNMLETKPSCVQVDSKSFPSNSVRWSSQP</sequence>
<evidence type="ECO:0000313" key="1">
    <source>
        <dbReference type="EMBL" id="KAK7534313.1"/>
    </source>
</evidence>
<accession>A0ABR1LGH4</accession>
<dbReference type="EMBL" id="JBBPEH010000009">
    <property type="protein sequence ID" value="KAK7534313.1"/>
    <property type="molecule type" value="Genomic_DNA"/>
</dbReference>
<comment type="caution">
    <text evidence="1">The sequence shown here is derived from an EMBL/GenBank/DDBJ whole genome shotgun (WGS) entry which is preliminary data.</text>
</comment>
<dbReference type="RefSeq" id="XP_066653352.1">
    <property type="nucleotide sequence ID" value="XM_066796587.1"/>
</dbReference>
<dbReference type="Proteomes" id="UP001360953">
    <property type="component" value="Unassembled WGS sequence"/>
</dbReference>
<keyword evidence="2" id="KW-1185">Reference proteome</keyword>
<proteinExistence type="predicted"/>
<reference evidence="1 2" key="1">
    <citation type="submission" date="2024-04" db="EMBL/GenBank/DDBJ databases">
        <title>Phyllosticta paracitricarpa is synonymous to the EU quarantine fungus P. citricarpa based on phylogenomic analyses.</title>
        <authorList>
            <consortium name="Lawrence Berkeley National Laboratory"/>
            <person name="Van ingen-buijs V.A."/>
            <person name="Van westerhoven A.C."/>
            <person name="Haridas S."/>
            <person name="Skiadas P."/>
            <person name="Martin F."/>
            <person name="Groenewald J.Z."/>
            <person name="Crous P.W."/>
            <person name="Seidl M.F."/>
        </authorList>
    </citation>
    <scope>NUCLEOTIDE SEQUENCE [LARGE SCALE GENOMIC DNA]</scope>
    <source>
        <strain evidence="1 2">CPC 17464</strain>
    </source>
</reference>
<protein>
    <submittedName>
        <fullName evidence="1">Uncharacterized protein</fullName>
    </submittedName>
</protein>
<dbReference type="GeneID" id="92029493"/>
<name>A0ABR1LGH4_9PEZI</name>
<evidence type="ECO:0000313" key="2">
    <source>
        <dbReference type="Proteomes" id="UP001360953"/>
    </source>
</evidence>
<organism evidence="1 2">
    <name type="scientific">Phyllosticta citribraziliensis</name>
    <dbReference type="NCBI Taxonomy" id="989973"/>
    <lineage>
        <taxon>Eukaryota</taxon>
        <taxon>Fungi</taxon>
        <taxon>Dikarya</taxon>
        <taxon>Ascomycota</taxon>
        <taxon>Pezizomycotina</taxon>
        <taxon>Dothideomycetes</taxon>
        <taxon>Dothideomycetes incertae sedis</taxon>
        <taxon>Botryosphaeriales</taxon>
        <taxon>Phyllostictaceae</taxon>
        <taxon>Phyllosticta</taxon>
    </lineage>
</organism>
<gene>
    <name evidence="1" type="ORF">J3D65DRAFT_481303</name>
</gene>